<dbReference type="Proteomes" id="UP000192596">
    <property type="component" value="Unassembled WGS sequence"/>
</dbReference>
<evidence type="ECO:0000256" key="1">
    <source>
        <dbReference type="SAM" id="MobiDB-lite"/>
    </source>
</evidence>
<name>A0A1V8SRN3_9PEZI</name>
<dbReference type="EMBL" id="NAJO01000030">
    <property type="protein sequence ID" value="OQO01661.1"/>
    <property type="molecule type" value="Genomic_DNA"/>
</dbReference>
<feature type="domain" description="General stress protein FMN-binding split barrel" evidence="2">
    <location>
        <begin position="35"/>
        <end position="182"/>
    </location>
</feature>
<proteinExistence type="predicted"/>
<comment type="caution">
    <text evidence="3">The sequence shown here is derived from an EMBL/GenBank/DDBJ whole genome shotgun (WGS) entry which is preliminary data.</text>
</comment>
<keyword evidence="4" id="KW-1185">Reference proteome</keyword>
<dbReference type="PANTHER" id="PTHR34818:SF1">
    <property type="entry name" value="PROTEIN BLI-3"/>
    <property type="match status" value="1"/>
</dbReference>
<evidence type="ECO:0000259" key="2">
    <source>
        <dbReference type="Pfam" id="PF16242"/>
    </source>
</evidence>
<organism evidence="3 4">
    <name type="scientific">Cryoendolithus antarcticus</name>
    <dbReference type="NCBI Taxonomy" id="1507870"/>
    <lineage>
        <taxon>Eukaryota</taxon>
        <taxon>Fungi</taxon>
        <taxon>Dikarya</taxon>
        <taxon>Ascomycota</taxon>
        <taxon>Pezizomycotina</taxon>
        <taxon>Dothideomycetes</taxon>
        <taxon>Dothideomycetidae</taxon>
        <taxon>Cladosporiales</taxon>
        <taxon>Cladosporiaceae</taxon>
        <taxon>Cryoendolithus</taxon>
    </lineage>
</organism>
<protein>
    <recommendedName>
        <fullName evidence="2">General stress protein FMN-binding split barrel domain-containing protein</fullName>
    </recommendedName>
</protein>
<dbReference type="InParanoid" id="A0A1V8SRN3"/>
<dbReference type="InterPro" id="IPR012349">
    <property type="entry name" value="Split_barrel_FMN-bd"/>
</dbReference>
<reference evidence="4" key="1">
    <citation type="submission" date="2017-03" db="EMBL/GenBank/DDBJ databases">
        <title>Genomes of endolithic fungi from Antarctica.</title>
        <authorList>
            <person name="Coleine C."/>
            <person name="Masonjones S."/>
            <person name="Stajich J.E."/>
        </authorList>
    </citation>
    <scope>NUCLEOTIDE SEQUENCE [LARGE SCALE GENOMIC DNA]</scope>
    <source>
        <strain evidence="4">CCFEE 5527</strain>
    </source>
</reference>
<dbReference type="InterPro" id="IPR052917">
    <property type="entry name" value="Stress-Dev_Protein"/>
</dbReference>
<dbReference type="InterPro" id="IPR038725">
    <property type="entry name" value="YdaG_split_barrel_FMN-bd"/>
</dbReference>
<dbReference type="STRING" id="1507870.A0A1V8SRN3"/>
<dbReference type="Pfam" id="PF16242">
    <property type="entry name" value="Pyrid_ox_like"/>
    <property type="match status" value="1"/>
</dbReference>
<dbReference type="OrthoDB" id="434253at2759"/>
<feature type="region of interest" description="Disordered" evidence="1">
    <location>
        <begin position="1"/>
        <end position="20"/>
    </location>
</feature>
<dbReference type="AlphaFoldDB" id="A0A1V8SRN3"/>
<dbReference type="Gene3D" id="2.30.110.10">
    <property type="entry name" value="Electron Transport, Fmn-binding Protein, Chain A"/>
    <property type="match status" value="1"/>
</dbReference>
<evidence type="ECO:0000313" key="3">
    <source>
        <dbReference type="EMBL" id="OQO01661.1"/>
    </source>
</evidence>
<dbReference type="PANTHER" id="PTHR34818">
    <property type="entry name" value="PROTEIN BLI-3"/>
    <property type="match status" value="1"/>
</dbReference>
<accession>A0A1V8SRN3</accession>
<sequence length="215" mass="23506">MPATLTKQEIDSKTDPSVSKQYDTDVSFEESLKDFYSISDGLKIGILGTFRPGVGPVGRAMAVAKRSGPDFLFLANGHSQKFTDLEKVKDVNVSFHNSTTQDWISVTGEAVTTSNDDPRIKEVYSKATSAWFGDLGDGVHTGGPEDPRMRLIEIRAKYISYWKHNTNPLGFMKEIGVATLTGGVAVTGLLRELKEAEISKAREQDGSLSKSKSEL</sequence>
<gene>
    <name evidence="3" type="ORF">B0A48_12698</name>
</gene>
<dbReference type="SUPFAM" id="SSF50475">
    <property type="entry name" value="FMN-binding split barrel"/>
    <property type="match status" value="1"/>
</dbReference>
<evidence type="ECO:0000313" key="4">
    <source>
        <dbReference type="Proteomes" id="UP000192596"/>
    </source>
</evidence>